<reference evidence="2" key="2">
    <citation type="submission" date="2025-09" db="UniProtKB">
        <authorList>
            <consortium name="Ensembl"/>
        </authorList>
    </citation>
    <scope>IDENTIFICATION</scope>
</reference>
<organism evidence="2 3">
    <name type="scientific">Mus spicilegus</name>
    <name type="common">Mound-building mouse</name>
    <dbReference type="NCBI Taxonomy" id="10103"/>
    <lineage>
        <taxon>Eukaryota</taxon>
        <taxon>Metazoa</taxon>
        <taxon>Chordata</taxon>
        <taxon>Craniata</taxon>
        <taxon>Vertebrata</taxon>
        <taxon>Euteleostomi</taxon>
        <taxon>Mammalia</taxon>
        <taxon>Eutheria</taxon>
        <taxon>Euarchontoglires</taxon>
        <taxon>Glires</taxon>
        <taxon>Rodentia</taxon>
        <taxon>Myomorpha</taxon>
        <taxon>Muroidea</taxon>
        <taxon>Muridae</taxon>
        <taxon>Murinae</taxon>
        <taxon>Mus</taxon>
        <taxon>Mus</taxon>
    </lineage>
</organism>
<keyword evidence="3" id="KW-1185">Reference proteome</keyword>
<proteinExistence type="predicted"/>
<sequence>MKTPLHRTPHSARPGCGCPEGGWGRSGQPYPPPPLRRRRRRRRHPLAAAAPHSSRRLRGSLDGRPSERRADPRWAPAPGTRRTGAGRARNLAPPGVPGPLTASPGSSACPPKCPAPAHGRCCRSKSLGTLGDDGSRPQRSQPLPPRTASGLRAASRAFGTACR</sequence>
<reference evidence="2" key="1">
    <citation type="submission" date="2025-08" db="UniProtKB">
        <authorList>
            <consortium name="Ensembl"/>
        </authorList>
    </citation>
    <scope>IDENTIFICATION</scope>
</reference>
<evidence type="ECO:0000256" key="1">
    <source>
        <dbReference type="SAM" id="MobiDB-lite"/>
    </source>
</evidence>
<feature type="compositionally biased region" description="Low complexity" evidence="1">
    <location>
        <begin position="76"/>
        <end position="89"/>
    </location>
</feature>
<dbReference type="AlphaFoldDB" id="A0A8C6GTF8"/>
<feature type="compositionally biased region" description="Basic residues" evidence="1">
    <location>
        <begin position="35"/>
        <end position="45"/>
    </location>
</feature>
<accession>A0A8C6GTF8</accession>
<dbReference type="GeneTree" id="ENSGT00950000185081"/>
<feature type="compositionally biased region" description="Basic residues" evidence="1">
    <location>
        <begin position="1"/>
        <end position="10"/>
    </location>
</feature>
<protein>
    <submittedName>
        <fullName evidence="2">Uncharacterized protein</fullName>
    </submittedName>
</protein>
<evidence type="ECO:0000313" key="3">
    <source>
        <dbReference type="Proteomes" id="UP000694415"/>
    </source>
</evidence>
<name>A0A8C6GTF8_MUSSI</name>
<evidence type="ECO:0000313" key="2">
    <source>
        <dbReference type="Ensembl" id="ENSMSIP00000010707.1"/>
    </source>
</evidence>
<feature type="compositionally biased region" description="Basic and acidic residues" evidence="1">
    <location>
        <begin position="59"/>
        <end position="72"/>
    </location>
</feature>
<dbReference type="Proteomes" id="UP000694415">
    <property type="component" value="Unplaced"/>
</dbReference>
<feature type="region of interest" description="Disordered" evidence="1">
    <location>
        <begin position="1"/>
        <end position="163"/>
    </location>
</feature>
<dbReference type="Ensembl" id="ENSMSIT00000013557.1">
    <property type="protein sequence ID" value="ENSMSIP00000010707.1"/>
    <property type="gene ID" value="ENSMSIG00000009378.1"/>
</dbReference>